<organism evidence="1 2">
    <name type="scientific">Galleria mellonella</name>
    <name type="common">Greater wax moth</name>
    <dbReference type="NCBI Taxonomy" id="7137"/>
    <lineage>
        <taxon>Eukaryota</taxon>
        <taxon>Metazoa</taxon>
        <taxon>Ecdysozoa</taxon>
        <taxon>Arthropoda</taxon>
        <taxon>Hexapoda</taxon>
        <taxon>Insecta</taxon>
        <taxon>Pterygota</taxon>
        <taxon>Neoptera</taxon>
        <taxon>Endopterygota</taxon>
        <taxon>Lepidoptera</taxon>
        <taxon>Glossata</taxon>
        <taxon>Ditrysia</taxon>
        <taxon>Pyraloidea</taxon>
        <taxon>Pyralidae</taxon>
        <taxon>Galleriinae</taxon>
        <taxon>Galleria</taxon>
    </lineage>
</organism>
<dbReference type="Proteomes" id="UP001652740">
    <property type="component" value="Unplaced"/>
</dbReference>
<dbReference type="InterPro" id="IPR031734">
    <property type="entry name" value="MBF2"/>
</dbReference>
<evidence type="ECO:0000313" key="1">
    <source>
        <dbReference type="Proteomes" id="UP001652740"/>
    </source>
</evidence>
<dbReference type="Pfam" id="PF15868">
    <property type="entry name" value="MBF2"/>
    <property type="match status" value="1"/>
</dbReference>
<gene>
    <name evidence="2" type="primary">LOC113512830</name>
</gene>
<accession>A0ABM3MFR9</accession>
<reference evidence="2" key="1">
    <citation type="submission" date="2025-08" db="UniProtKB">
        <authorList>
            <consortium name="RefSeq"/>
        </authorList>
    </citation>
    <scope>IDENTIFICATION</scope>
    <source>
        <tissue evidence="2">Whole larvae</tissue>
    </source>
</reference>
<dbReference type="RefSeq" id="XP_052750252.1">
    <property type="nucleotide sequence ID" value="XM_052894292.1"/>
</dbReference>
<name>A0ABM3MFR9_GALME</name>
<sequence length="124" mass="14631">MRKSRKVLKSSLDNKTMRLLLYLVVLVCVTVCVTCKNHFFGEKEDARLVSREKIMYEAIPWKKRVQYYEYSDSPRPIKAIRCYDYQNSEASVNITEGGIGFDHVTLRMKSQRSYRLDYAIEIYA</sequence>
<evidence type="ECO:0000313" key="2">
    <source>
        <dbReference type="RefSeq" id="XP_052750252.1"/>
    </source>
</evidence>
<keyword evidence="1" id="KW-1185">Reference proteome</keyword>
<protein>
    <submittedName>
        <fullName evidence="2">Uncharacterized protein LOC113512830 isoform X1</fullName>
    </submittedName>
</protein>
<dbReference type="GeneID" id="113512830"/>
<proteinExistence type="predicted"/>